<feature type="region of interest" description="Disordered" evidence="1">
    <location>
        <begin position="24"/>
        <end position="62"/>
    </location>
</feature>
<dbReference type="AlphaFoldDB" id="Q5JNL5"/>
<dbReference type="EMBL" id="AP002972">
    <property type="protein sequence ID" value="BAD86942.1"/>
    <property type="molecule type" value="Genomic_DNA"/>
</dbReference>
<evidence type="ECO:0000256" key="1">
    <source>
        <dbReference type="SAM" id="MobiDB-lite"/>
    </source>
</evidence>
<gene>
    <name evidence="2" type="primary">P0638D12.14</name>
</gene>
<name>Q5JNL5_ORYSJ</name>
<protein>
    <submittedName>
        <fullName evidence="2">Uncharacterized protein</fullName>
    </submittedName>
</protein>
<evidence type="ECO:0000313" key="2">
    <source>
        <dbReference type="EMBL" id="BAD86942.1"/>
    </source>
</evidence>
<reference evidence="2" key="1">
    <citation type="journal article" date="2002" name="Nature">
        <title>The genome sequence and structure of rice chromosome 1.</title>
        <authorList>
            <person name="Sasaki T."/>
            <person name="Matsumoto T."/>
            <person name="Yamamoto K."/>
            <person name="Sakata K."/>
            <person name="Baba T."/>
            <person name="Katayose Y."/>
            <person name="Wu J."/>
            <person name="Niimura Y."/>
            <person name="Cheng Z."/>
            <person name="Nagamura Y."/>
            <person name="Antonio B.A."/>
            <person name="Kanamori H."/>
            <person name="Hosokawa S."/>
            <person name="Masukawa M."/>
            <person name="Arikawa K."/>
            <person name="Chiden Y."/>
            <person name="Hayashi M."/>
            <person name="Okamoto M."/>
            <person name="Ando T."/>
            <person name="Aoki H."/>
            <person name="Arita K."/>
            <person name="Hamada M."/>
            <person name="Harada C."/>
            <person name="Hijishita S."/>
            <person name="Honda M."/>
            <person name="Ichikawa Y."/>
            <person name="Idonuma A."/>
            <person name="Iijima M."/>
            <person name="Ikeda M."/>
            <person name="Ikeno M."/>
            <person name="Itoh S."/>
            <person name="Itoh T."/>
            <person name="Itoh Y."/>
            <person name="Itoh Y."/>
            <person name="Iwabuchi A."/>
            <person name="Kamiya K."/>
            <person name="Karasawa W."/>
            <person name="Katagiri S."/>
            <person name="Kikuta A."/>
            <person name="Kobayashi N."/>
            <person name="Kono I."/>
            <person name="Machita K."/>
            <person name="Maehara T."/>
            <person name="Mizuno H."/>
            <person name="Mizubayashi T."/>
            <person name="Mukai Y."/>
            <person name="Nagasaki H."/>
            <person name="Nakashima M."/>
            <person name="Nakama Y."/>
            <person name="Nakamichi Y."/>
            <person name="Nakamura M."/>
            <person name="Namiki N."/>
            <person name="Negishi M."/>
            <person name="Ohta I."/>
            <person name="Ono N."/>
            <person name="Saji S."/>
            <person name="Sakai K."/>
            <person name="Shibata M."/>
            <person name="Shimokawa T."/>
            <person name="Shomura A."/>
            <person name="Song J."/>
            <person name="Takazaki Y."/>
            <person name="Terasawa K."/>
            <person name="Tsuji K."/>
            <person name="Waki K."/>
            <person name="Yamagata H."/>
            <person name="Yamane H."/>
            <person name="Yoshiki S."/>
            <person name="Yoshihara R."/>
            <person name="Yukawa K."/>
            <person name="Zhong H."/>
            <person name="Iwama H."/>
            <person name="Endo T."/>
            <person name="Ito H."/>
            <person name="Hahn J.H."/>
            <person name="Kim H.I."/>
            <person name="Eun M.Y."/>
            <person name="Yano M."/>
            <person name="Jiang J."/>
            <person name="Gojobori T."/>
        </authorList>
    </citation>
    <scope>NUCLEOTIDE SEQUENCE [LARGE SCALE GENOMIC DNA]</scope>
</reference>
<accession>Q5JNL5</accession>
<organism evidence="2">
    <name type="scientific">Oryza sativa subsp. japonica</name>
    <name type="common">Rice</name>
    <dbReference type="NCBI Taxonomy" id="39947"/>
    <lineage>
        <taxon>Eukaryota</taxon>
        <taxon>Viridiplantae</taxon>
        <taxon>Streptophyta</taxon>
        <taxon>Embryophyta</taxon>
        <taxon>Tracheophyta</taxon>
        <taxon>Spermatophyta</taxon>
        <taxon>Magnoliopsida</taxon>
        <taxon>Liliopsida</taxon>
        <taxon>Poales</taxon>
        <taxon>Poaceae</taxon>
        <taxon>BOP clade</taxon>
        <taxon>Oryzoideae</taxon>
        <taxon>Oryzeae</taxon>
        <taxon>Oryzinae</taxon>
        <taxon>Oryza</taxon>
        <taxon>Oryza sativa</taxon>
    </lineage>
</organism>
<dbReference type="Proteomes" id="UP000817658">
    <property type="component" value="Chromosome 1"/>
</dbReference>
<proteinExistence type="predicted"/>
<sequence>MNFRLGDKLKDLKELIQQSHPLTLKGLGLPNLPPLRVSSSAPVTPPLSSPTASQAPKIRKPD</sequence>